<evidence type="ECO:0000313" key="3">
    <source>
        <dbReference type="Proteomes" id="UP000193495"/>
    </source>
</evidence>
<reference evidence="2 3" key="1">
    <citation type="submission" date="2017-03" db="EMBL/GenBank/DDBJ databases">
        <authorList>
            <person name="Afonso C.L."/>
            <person name="Miller P.J."/>
            <person name="Scott M.A."/>
            <person name="Spackman E."/>
            <person name="Goraichik I."/>
            <person name="Dimitrov K.M."/>
            <person name="Suarez D.L."/>
            <person name="Swayne D.E."/>
        </authorList>
    </citation>
    <scope>NUCLEOTIDE SEQUENCE [LARGE SCALE GENOMIC DNA]</scope>
    <source>
        <strain evidence="2 3">CECT 8367</strain>
    </source>
</reference>
<reference evidence="1 4" key="2">
    <citation type="submission" date="2018-03" db="EMBL/GenBank/DDBJ databases">
        <title>Genomic Encyclopedia of Archaeal and Bacterial Type Strains, Phase II (KMG-II): from individual species to whole genera.</title>
        <authorList>
            <person name="Goeker M."/>
        </authorList>
    </citation>
    <scope>NUCLEOTIDE SEQUENCE [LARGE SCALE GENOMIC DNA]</scope>
    <source>
        <strain evidence="1 4">DSM 29956</strain>
    </source>
</reference>
<dbReference type="Proteomes" id="UP000240624">
    <property type="component" value="Unassembled WGS sequence"/>
</dbReference>
<organism evidence="2 3">
    <name type="scientific">Limimaricola soesokkakensis</name>
    <dbReference type="NCBI Taxonomy" id="1343159"/>
    <lineage>
        <taxon>Bacteria</taxon>
        <taxon>Pseudomonadati</taxon>
        <taxon>Pseudomonadota</taxon>
        <taxon>Alphaproteobacteria</taxon>
        <taxon>Rhodobacterales</taxon>
        <taxon>Paracoccaceae</taxon>
        <taxon>Limimaricola</taxon>
    </lineage>
</organism>
<evidence type="ECO:0000313" key="4">
    <source>
        <dbReference type="Proteomes" id="UP000240624"/>
    </source>
</evidence>
<evidence type="ECO:0000313" key="1">
    <source>
        <dbReference type="EMBL" id="PSK86573.1"/>
    </source>
</evidence>
<name>A0A1X6Z8Z8_9RHOB</name>
<dbReference type="EMBL" id="FWFY01000004">
    <property type="protein sequence ID" value="SLN44034.1"/>
    <property type="molecule type" value="Genomic_DNA"/>
</dbReference>
<protein>
    <submittedName>
        <fullName evidence="2">Uncharacterized protein</fullName>
    </submittedName>
</protein>
<dbReference type="RefSeq" id="WP_165761429.1">
    <property type="nucleotide sequence ID" value="NZ_FWFY01000004.1"/>
</dbReference>
<evidence type="ECO:0000313" key="2">
    <source>
        <dbReference type="EMBL" id="SLN44034.1"/>
    </source>
</evidence>
<sequence length="54" mass="6121">MNLQKLIELIAEQAAREVIASTRRLQGAVWSVLRSRLRPGNKIERAPKLDPQQA</sequence>
<proteinExistence type="predicted"/>
<dbReference type="EMBL" id="PYGB01000004">
    <property type="protein sequence ID" value="PSK86573.1"/>
    <property type="molecule type" value="Genomic_DNA"/>
</dbReference>
<accession>A0A1X6Z8Z8</accession>
<dbReference type="AlphaFoldDB" id="A0A1X6Z8Z8"/>
<keyword evidence="4" id="KW-1185">Reference proteome</keyword>
<dbReference type="Proteomes" id="UP000193495">
    <property type="component" value="Unassembled WGS sequence"/>
</dbReference>
<gene>
    <name evidence="1" type="ORF">CLV79_1042</name>
    <name evidence="2" type="ORF">LOS8367_01949</name>
</gene>